<evidence type="ECO:0000259" key="3">
    <source>
        <dbReference type="SMART" id="SM00829"/>
    </source>
</evidence>
<dbReference type="InterPro" id="IPR013154">
    <property type="entry name" value="ADH-like_N"/>
</dbReference>
<accession>A0A967AYF6</accession>
<keyword evidence="5" id="KW-1185">Reference proteome</keyword>
<dbReference type="Gene3D" id="3.40.50.720">
    <property type="entry name" value="NAD(P)-binding Rossmann-like Domain"/>
    <property type="match status" value="1"/>
</dbReference>
<dbReference type="Pfam" id="PF08240">
    <property type="entry name" value="ADH_N"/>
    <property type="match status" value="1"/>
</dbReference>
<dbReference type="SUPFAM" id="SSF51735">
    <property type="entry name" value="NAD(P)-binding Rossmann-fold domains"/>
    <property type="match status" value="1"/>
</dbReference>
<evidence type="ECO:0000256" key="2">
    <source>
        <dbReference type="ARBA" id="ARBA00023002"/>
    </source>
</evidence>
<organism evidence="4 5">
    <name type="scientific">Metallococcus carri</name>
    <dbReference type="NCBI Taxonomy" id="1656884"/>
    <lineage>
        <taxon>Bacteria</taxon>
        <taxon>Bacillati</taxon>
        <taxon>Actinomycetota</taxon>
        <taxon>Actinomycetes</taxon>
        <taxon>Micrococcales</taxon>
        <taxon>Dermacoccaceae</taxon>
        <taxon>Metallococcus</taxon>
    </lineage>
</organism>
<dbReference type="SUPFAM" id="SSF50129">
    <property type="entry name" value="GroES-like"/>
    <property type="match status" value="1"/>
</dbReference>
<dbReference type="InterPro" id="IPR036291">
    <property type="entry name" value="NAD(P)-bd_dom_sf"/>
</dbReference>
<dbReference type="Gene3D" id="3.90.180.10">
    <property type="entry name" value="Medium-chain alcohol dehydrogenases, catalytic domain"/>
    <property type="match status" value="1"/>
</dbReference>
<dbReference type="PANTHER" id="PTHR48106">
    <property type="entry name" value="QUINONE OXIDOREDUCTASE PIG3-RELATED"/>
    <property type="match status" value="1"/>
</dbReference>
<dbReference type="Pfam" id="PF00107">
    <property type="entry name" value="ADH_zinc_N"/>
    <property type="match status" value="1"/>
</dbReference>
<dbReference type="GO" id="GO:0003960">
    <property type="term" value="F:quinone reductase (NADPH) activity"/>
    <property type="evidence" value="ECO:0007669"/>
    <property type="project" value="InterPro"/>
</dbReference>
<evidence type="ECO:0000313" key="4">
    <source>
        <dbReference type="EMBL" id="NHN54729.1"/>
    </source>
</evidence>
<proteinExistence type="predicted"/>
<name>A0A967AYF6_9MICO</name>
<keyword evidence="2" id="KW-0560">Oxidoreductase</keyword>
<dbReference type="EMBL" id="JAAOIV010000002">
    <property type="protein sequence ID" value="NHN54729.1"/>
    <property type="molecule type" value="Genomic_DNA"/>
</dbReference>
<evidence type="ECO:0000256" key="1">
    <source>
        <dbReference type="ARBA" id="ARBA00022857"/>
    </source>
</evidence>
<dbReference type="GO" id="GO:0070402">
    <property type="term" value="F:NADPH binding"/>
    <property type="evidence" value="ECO:0007669"/>
    <property type="project" value="TreeGrafter"/>
</dbReference>
<dbReference type="InterPro" id="IPR011032">
    <property type="entry name" value="GroES-like_sf"/>
</dbReference>
<dbReference type="RefSeq" id="WP_166192901.1">
    <property type="nucleotide sequence ID" value="NZ_JAAOIV010000002.1"/>
</dbReference>
<dbReference type="GO" id="GO:0005829">
    <property type="term" value="C:cytosol"/>
    <property type="evidence" value="ECO:0007669"/>
    <property type="project" value="TreeGrafter"/>
</dbReference>
<dbReference type="InterPro" id="IPR047618">
    <property type="entry name" value="QOR-like"/>
</dbReference>
<evidence type="ECO:0000313" key="5">
    <source>
        <dbReference type="Proteomes" id="UP000744769"/>
    </source>
</evidence>
<dbReference type="InterPro" id="IPR020843">
    <property type="entry name" value="ER"/>
</dbReference>
<dbReference type="AlphaFoldDB" id="A0A967AYF6"/>
<dbReference type="SMART" id="SM00829">
    <property type="entry name" value="PKS_ER"/>
    <property type="match status" value="1"/>
</dbReference>
<reference evidence="4" key="1">
    <citation type="submission" date="2020-03" db="EMBL/GenBank/DDBJ databases">
        <title>Draft sequencing of Calidifontibacter sp. DB0510.</title>
        <authorList>
            <person name="Kim D.-U."/>
        </authorList>
    </citation>
    <scope>NUCLEOTIDE SEQUENCE</scope>
    <source>
        <strain evidence="4">DB0510</strain>
    </source>
</reference>
<dbReference type="PANTHER" id="PTHR48106:SF13">
    <property type="entry name" value="QUINONE OXIDOREDUCTASE-RELATED"/>
    <property type="match status" value="1"/>
</dbReference>
<sequence>MTRSLIVTEPGDRDVLAVQDAPVLPPAPGEVQVQVAAVGVNFIDVYKRQGIYPQDTPFVLGEEAAGTVVGVGRDVQDFAEGDRVAWAQSAGSAAALVNVPAERAVRVPDGVDLDTAAAVMLQGMTAHYLVTSTWPIEPGQIALVHAAAGGVGQLLVQLITARGASVVATAGTDEKLQIAKDLGAAHVINYRQYDGRPDELAATVRALAGRGVDVAYDGVGKATFEASLKSLRPRGLLALFGGASGQVPPFDLQLLNKYGSLFITRPTLAHYLGDRAELEWRAREILDAVADGSLKVDIGARFPLEQAADAYAALEGRRTTGKVLLTL</sequence>
<dbReference type="CDD" id="cd05286">
    <property type="entry name" value="QOR2"/>
    <property type="match status" value="1"/>
</dbReference>
<protein>
    <submittedName>
        <fullName evidence="4">Quinone oxidoreductase</fullName>
    </submittedName>
</protein>
<keyword evidence="1" id="KW-0521">NADP</keyword>
<dbReference type="InterPro" id="IPR013149">
    <property type="entry name" value="ADH-like_C"/>
</dbReference>
<gene>
    <name evidence="4" type="ORF">G9U51_02895</name>
</gene>
<comment type="caution">
    <text evidence="4">The sequence shown here is derived from an EMBL/GenBank/DDBJ whole genome shotgun (WGS) entry which is preliminary data.</text>
</comment>
<dbReference type="Proteomes" id="UP000744769">
    <property type="component" value="Unassembled WGS sequence"/>
</dbReference>
<dbReference type="FunFam" id="3.40.50.720:FF:000053">
    <property type="entry name" value="Quinone oxidoreductase 1"/>
    <property type="match status" value="1"/>
</dbReference>
<feature type="domain" description="Enoyl reductase (ER)" evidence="3">
    <location>
        <begin position="11"/>
        <end position="325"/>
    </location>
</feature>
<dbReference type="GO" id="GO:0035925">
    <property type="term" value="F:mRNA 3'-UTR AU-rich region binding"/>
    <property type="evidence" value="ECO:0007669"/>
    <property type="project" value="TreeGrafter"/>
</dbReference>